<reference evidence="1 2" key="1">
    <citation type="submission" date="2019-05" db="EMBL/GenBank/DDBJ databases">
        <title>Another draft genome of Portunus trituberculatus and its Hox gene families provides insights of decapod evolution.</title>
        <authorList>
            <person name="Jeong J.-H."/>
            <person name="Song I."/>
            <person name="Kim S."/>
            <person name="Choi T."/>
            <person name="Kim D."/>
            <person name="Ryu S."/>
            <person name="Kim W."/>
        </authorList>
    </citation>
    <scope>NUCLEOTIDE SEQUENCE [LARGE SCALE GENOMIC DNA]</scope>
    <source>
        <tissue evidence="1">Muscle</tissue>
    </source>
</reference>
<proteinExistence type="predicted"/>
<sequence length="195" mass="21797">MENGRALRQSFCGSSVHLDPRWRTAAPPLPSVDINRELMVLLRGVKCVALKWRVGGMNCEVWAGLSGENTLPSPDLAKCKQWLISPPLSPVFQLQCRAQLVSHCAGRARPSWCSRWRARGSVAGTGGMTDALNKDVAVYTTPHQVQQRVVYSSQHQQQQVYQIGPPHPQQTNSLVWLYITVRWGSVNVSFHRGEK</sequence>
<comment type="caution">
    <text evidence="1">The sequence shown here is derived from an EMBL/GenBank/DDBJ whole genome shotgun (WGS) entry which is preliminary data.</text>
</comment>
<organism evidence="1 2">
    <name type="scientific">Portunus trituberculatus</name>
    <name type="common">Swimming crab</name>
    <name type="synonym">Neptunus trituberculatus</name>
    <dbReference type="NCBI Taxonomy" id="210409"/>
    <lineage>
        <taxon>Eukaryota</taxon>
        <taxon>Metazoa</taxon>
        <taxon>Ecdysozoa</taxon>
        <taxon>Arthropoda</taxon>
        <taxon>Crustacea</taxon>
        <taxon>Multicrustacea</taxon>
        <taxon>Malacostraca</taxon>
        <taxon>Eumalacostraca</taxon>
        <taxon>Eucarida</taxon>
        <taxon>Decapoda</taxon>
        <taxon>Pleocyemata</taxon>
        <taxon>Brachyura</taxon>
        <taxon>Eubrachyura</taxon>
        <taxon>Portunoidea</taxon>
        <taxon>Portunidae</taxon>
        <taxon>Portuninae</taxon>
        <taxon>Portunus</taxon>
    </lineage>
</organism>
<dbReference type="Proteomes" id="UP000324222">
    <property type="component" value="Unassembled WGS sequence"/>
</dbReference>
<protein>
    <submittedName>
        <fullName evidence="1">Uncharacterized protein</fullName>
    </submittedName>
</protein>
<dbReference type="EMBL" id="VSRR010000452">
    <property type="protein sequence ID" value="MPC15750.1"/>
    <property type="molecule type" value="Genomic_DNA"/>
</dbReference>
<name>A0A5B7D259_PORTR</name>
<accession>A0A5B7D259</accession>
<gene>
    <name evidence="1" type="ORF">E2C01_008552</name>
</gene>
<evidence type="ECO:0000313" key="2">
    <source>
        <dbReference type="Proteomes" id="UP000324222"/>
    </source>
</evidence>
<dbReference type="AlphaFoldDB" id="A0A5B7D259"/>
<keyword evidence="2" id="KW-1185">Reference proteome</keyword>
<evidence type="ECO:0000313" key="1">
    <source>
        <dbReference type="EMBL" id="MPC15750.1"/>
    </source>
</evidence>